<gene>
    <name evidence="2" type="ORF">ACFPQ5_00230</name>
</gene>
<dbReference type="RefSeq" id="WP_379750729.1">
    <property type="nucleotide sequence ID" value="NZ_JBHSMR010000001.1"/>
</dbReference>
<keyword evidence="3" id="KW-1185">Reference proteome</keyword>
<keyword evidence="1" id="KW-0812">Transmembrane</keyword>
<accession>A0ABW0MIB0</accession>
<dbReference type="EMBL" id="JBHSMR010000001">
    <property type="protein sequence ID" value="MFC5476596.1"/>
    <property type="molecule type" value="Genomic_DNA"/>
</dbReference>
<feature type="transmembrane region" description="Helical" evidence="1">
    <location>
        <begin position="58"/>
        <end position="79"/>
    </location>
</feature>
<dbReference type="InterPro" id="IPR021354">
    <property type="entry name" value="DUF2975"/>
</dbReference>
<evidence type="ECO:0000313" key="3">
    <source>
        <dbReference type="Proteomes" id="UP001596101"/>
    </source>
</evidence>
<reference evidence="3" key="1">
    <citation type="journal article" date="2019" name="Int. J. Syst. Evol. Microbiol.">
        <title>The Global Catalogue of Microorganisms (GCM) 10K type strain sequencing project: providing services to taxonomists for standard genome sequencing and annotation.</title>
        <authorList>
            <consortium name="The Broad Institute Genomics Platform"/>
            <consortium name="The Broad Institute Genome Sequencing Center for Infectious Disease"/>
            <person name="Wu L."/>
            <person name="Ma J."/>
        </authorList>
    </citation>
    <scope>NUCLEOTIDE SEQUENCE [LARGE SCALE GENOMIC DNA]</scope>
    <source>
        <strain evidence="3">CCUG 43111</strain>
    </source>
</reference>
<feature type="transmembrane region" description="Helical" evidence="1">
    <location>
        <begin position="100"/>
        <end position="118"/>
    </location>
</feature>
<feature type="transmembrane region" description="Helical" evidence="1">
    <location>
        <begin position="7"/>
        <end position="29"/>
    </location>
</feature>
<organism evidence="2 3">
    <name type="scientific">Massilia suwonensis</name>
    <dbReference type="NCBI Taxonomy" id="648895"/>
    <lineage>
        <taxon>Bacteria</taxon>
        <taxon>Pseudomonadati</taxon>
        <taxon>Pseudomonadota</taxon>
        <taxon>Betaproteobacteria</taxon>
        <taxon>Burkholderiales</taxon>
        <taxon>Oxalobacteraceae</taxon>
        <taxon>Telluria group</taxon>
        <taxon>Massilia</taxon>
    </lineage>
</organism>
<name>A0ABW0MIB0_9BURK</name>
<keyword evidence="1" id="KW-1133">Transmembrane helix</keyword>
<evidence type="ECO:0000313" key="2">
    <source>
        <dbReference type="EMBL" id="MFC5476596.1"/>
    </source>
</evidence>
<dbReference type="Proteomes" id="UP001596101">
    <property type="component" value="Unassembled WGS sequence"/>
</dbReference>
<keyword evidence="1" id="KW-0472">Membrane</keyword>
<feature type="transmembrane region" description="Helical" evidence="1">
    <location>
        <begin position="138"/>
        <end position="159"/>
    </location>
</feature>
<dbReference type="Pfam" id="PF11188">
    <property type="entry name" value="DUF2975"/>
    <property type="match status" value="1"/>
</dbReference>
<protein>
    <submittedName>
        <fullName evidence="2">DUF2975 domain-containing protein</fullName>
    </submittedName>
</protein>
<comment type="caution">
    <text evidence="2">The sequence shown here is derived from an EMBL/GenBank/DDBJ whole genome shotgun (WGS) entry which is preliminary data.</text>
</comment>
<sequence>MTRHVRVVRTIAGVLALLQLLYFTLSWLWPEASQLGPVHISFTPRGLETGVVAGLPPALRWSGMLCALPALLLLVYAFLRLDRMLRACASGRMFALETVGHMKAFAAALLGALLLTVLEPALRALVWRLVAGGPPRPVNVGVSSEELMLVLICALFFVVASMMHEARRLAEDNEGFV</sequence>
<proteinExistence type="predicted"/>
<evidence type="ECO:0000256" key="1">
    <source>
        <dbReference type="SAM" id="Phobius"/>
    </source>
</evidence>